<dbReference type="EMBL" id="JAUEPS010000063">
    <property type="protein sequence ID" value="KAK0442740.1"/>
    <property type="molecule type" value="Genomic_DNA"/>
</dbReference>
<dbReference type="Proteomes" id="UP001175211">
    <property type="component" value="Unassembled WGS sequence"/>
</dbReference>
<protein>
    <submittedName>
        <fullName evidence="1">Uncharacterized protein</fullName>
    </submittedName>
</protein>
<name>A0AA39JIU9_ARMTA</name>
<gene>
    <name evidence="1" type="ORF">EV420DRAFT_1485283</name>
</gene>
<organism evidence="1 2">
    <name type="scientific">Armillaria tabescens</name>
    <name type="common">Ringless honey mushroom</name>
    <name type="synonym">Agaricus tabescens</name>
    <dbReference type="NCBI Taxonomy" id="1929756"/>
    <lineage>
        <taxon>Eukaryota</taxon>
        <taxon>Fungi</taxon>
        <taxon>Dikarya</taxon>
        <taxon>Basidiomycota</taxon>
        <taxon>Agaricomycotina</taxon>
        <taxon>Agaricomycetes</taxon>
        <taxon>Agaricomycetidae</taxon>
        <taxon>Agaricales</taxon>
        <taxon>Marasmiineae</taxon>
        <taxon>Physalacriaceae</taxon>
        <taxon>Desarmillaria</taxon>
    </lineage>
</organism>
<dbReference type="AlphaFoldDB" id="A0AA39JIU9"/>
<dbReference type="RefSeq" id="XP_060324427.1">
    <property type="nucleotide sequence ID" value="XM_060470194.1"/>
</dbReference>
<accession>A0AA39JIU9</accession>
<sequence>MTWTITVTMGETGSAVKQCGAMLESRDGLWGTVEGMWRQERAGRIRQDGRRKIRMLTANDDVNKHALSDFDGQIPCHHHVPAHHPDACPFHPVPPPTGPSISQWPHHSLLRCIGILEGLNTVKDLVLDLEGKSQAPKPAPKHNLVMQICVGITYGFESGI</sequence>
<reference evidence="1" key="1">
    <citation type="submission" date="2023-06" db="EMBL/GenBank/DDBJ databases">
        <authorList>
            <consortium name="Lawrence Berkeley National Laboratory"/>
            <person name="Ahrendt S."/>
            <person name="Sahu N."/>
            <person name="Indic B."/>
            <person name="Wong-Bajracharya J."/>
            <person name="Merenyi Z."/>
            <person name="Ke H.-M."/>
            <person name="Monk M."/>
            <person name="Kocsube S."/>
            <person name="Drula E."/>
            <person name="Lipzen A."/>
            <person name="Balint B."/>
            <person name="Henrissat B."/>
            <person name="Andreopoulos B."/>
            <person name="Martin F.M."/>
            <person name="Harder C.B."/>
            <person name="Rigling D."/>
            <person name="Ford K.L."/>
            <person name="Foster G.D."/>
            <person name="Pangilinan J."/>
            <person name="Papanicolaou A."/>
            <person name="Barry K."/>
            <person name="LaButti K."/>
            <person name="Viragh M."/>
            <person name="Koriabine M."/>
            <person name="Yan M."/>
            <person name="Riley R."/>
            <person name="Champramary S."/>
            <person name="Plett K.L."/>
            <person name="Tsai I.J."/>
            <person name="Slot J."/>
            <person name="Sipos G."/>
            <person name="Plett J."/>
            <person name="Nagy L.G."/>
            <person name="Grigoriev I.V."/>
        </authorList>
    </citation>
    <scope>NUCLEOTIDE SEQUENCE</scope>
    <source>
        <strain evidence="1">CCBAS 213</strain>
    </source>
</reference>
<keyword evidence="2" id="KW-1185">Reference proteome</keyword>
<evidence type="ECO:0000313" key="1">
    <source>
        <dbReference type="EMBL" id="KAK0442740.1"/>
    </source>
</evidence>
<evidence type="ECO:0000313" key="2">
    <source>
        <dbReference type="Proteomes" id="UP001175211"/>
    </source>
</evidence>
<dbReference type="GeneID" id="85353742"/>
<proteinExistence type="predicted"/>
<comment type="caution">
    <text evidence="1">The sequence shown here is derived from an EMBL/GenBank/DDBJ whole genome shotgun (WGS) entry which is preliminary data.</text>
</comment>